<protein>
    <submittedName>
        <fullName evidence="5">Type IV pilin biogenesis protein</fullName>
    </submittedName>
</protein>
<evidence type="ECO:0000256" key="3">
    <source>
        <dbReference type="SAM" id="SignalP"/>
    </source>
</evidence>
<evidence type="ECO:0000256" key="2">
    <source>
        <dbReference type="ARBA" id="ARBA00022837"/>
    </source>
</evidence>
<accession>A0A6H1U8Y2</accession>
<feature type="signal peptide" evidence="3">
    <location>
        <begin position="1"/>
        <end position="22"/>
    </location>
</feature>
<keyword evidence="1" id="KW-0479">Metal-binding</keyword>
<dbReference type="KEGG" id="fes:HER31_00445"/>
<organism evidence="5 6">
    <name type="scientific">Ferrimonas lipolytica</name>
    <dbReference type="NCBI Taxonomy" id="2724191"/>
    <lineage>
        <taxon>Bacteria</taxon>
        <taxon>Pseudomonadati</taxon>
        <taxon>Pseudomonadota</taxon>
        <taxon>Gammaproteobacteria</taxon>
        <taxon>Alteromonadales</taxon>
        <taxon>Ferrimonadaceae</taxon>
        <taxon>Ferrimonas</taxon>
    </lineage>
</organism>
<evidence type="ECO:0000256" key="1">
    <source>
        <dbReference type="ARBA" id="ARBA00022723"/>
    </source>
</evidence>
<proteinExistence type="predicted"/>
<evidence type="ECO:0000313" key="5">
    <source>
        <dbReference type="EMBL" id="QIZ75505.1"/>
    </source>
</evidence>
<feature type="domain" description="PilY1 beta-propeller" evidence="4">
    <location>
        <begin position="706"/>
        <end position="970"/>
    </location>
</feature>
<dbReference type="InterPro" id="IPR008707">
    <property type="entry name" value="B-propeller_PilY1"/>
</dbReference>
<name>A0A6H1U8Y2_9GAMM</name>
<reference evidence="5 6" key="1">
    <citation type="submission" date="2020-04" db="EMBL/GenBank/DDBJ databases">
        <title>Ferrimonas sp. S7 isolated from sea water.</title>
        <authorList>
            <person name="Bae S.S."/>
            <person name="Baek K."/>
        </authorList>
    </citation>
    <scope>NUCLEOTIDE SEQUENCE [LARGE SCALE GENOMIC DNA]</scope>
    <source>
        <strain evidence="5 6">S7</strain>
    </source>
</reference>
<dbReference type="GO" id="GO:0046872">
    <property type="term" value="F:metal ion binding"/>
    <property type="evidence" value="ECO:0007669"/>
    <property type="project" value="UniProtKB-KW"/>
</dbReference>
<sequence>MKRLSIGSGVALYLFCGLQASSADDTELYVSNGSLVANSRPKVLLVMDTSGSMAWKLENTSLPFDPSKTYSTGKRIFYVIGNDGDDLPDPSSSTEKRVLAASTNGCNYAQQQHGLSWRYSRLEYTGYITDQFQYFDYADNNNQWKDFPEQFSADNKDTVIECYQDLSDADAVNASSSNFTNTGFPLNTAQAYDNIAVTASASERQEAAANSIAATGIDEAPIVTIYSENYLAWYHSRNESQNLGNPTRIEVAKDVLIRLIDSTPGVDFGLAIYNRSHNGGRVIHGIEPTDSDRRLVLQQTIDDLVANGGTPYAETGFEMYRYFRGGKPLLTNRVKDLTPKYDSSVINSSGDYISPFDTCQSEAYMVFMSDGAPESDNDFDYKILGEDYDTEDGEPFSITTASKYVHSGKRTKYSNGNWYEQNFTINSYFPALAEGMSKKVDMAPLIQGRQAVKVYPVGFGFSSDSVESSFGEEIAERADTEAYEANDATSLQSSFKEIIGTILAKNAAFTSPSVAASNFDRTQTLDSVYYSMFLPSDRPRWSGNLKKLKLDSDGNIVGTGTTGGDLAGVDADGEIADDTCTYWTSKATCAAAGGGGDGNDVLVGGAVESITPSSRKILTIPATGTGVLVNLTLASLQASVGSDENLRSALQVDSAADLSKYVAWLEGFDVDDEDEDGSSSDARSALIGDPLHSKPLAIDYGSGYGTRVIMGSNHGYLHMFKDKGTSVEESWAFYLPDMLPTLDELRQNEQTGGHTVYGIDGSPTAYVLQSDNNATIGSGDKVWLYFGLRRGGRGYYAMDITNPDAPKMMWRLDHTDNDFTELGQSWSEPVITTIPRAGDDAGKPVLIFGAGYDERKDAISVGSTDTMGRGIFIVDAETGALVHRFIADGTGDDTTNVAITDSIPATVTVMDSDADGVTDRLYATDTGGNIWRIDLVGTDSSQWSAYKFAELGGDTVVSDRRFFAGVSVAQTSAEMRETVSISGSGSGSTSVTVSKEIPYDAVLAGSGNRAHPNATGTDNYLFALKDLNIVSQNWPSDGLPEPIKVANLYSVAGDPFTTDGASEQEYLDLSEAKGWYLPLVEREKALAQPVAIAGIAYFTTFTPGEVDSATCLSSGGGQLYGLGLQQGLHVVTTSLGDSLPDSPQLVVAPAPESVGSDWSPELRLIAPDLVNDTDTTQTGLMLTPSRVYYQYGAQ</sequence>
<keyword evidence="3" id="KW-0732">Signal</keyword>
<gene>
    <name evidence="5" type="ORF">HER31_00445</name>
</gene>
<dbReference type="Pfam" id="PF05567">
    <property type="entry name" value="T4P_PilY1"/>
    <property type="match status" value="1"/>
</dbReference>
<keyword evidence="6" id="KW-1185">Reference proteome</keyword>
<evidence type="ECO:0000259" key="4">
    <source>
        <dbReference type="Pfam" id="PF05567"/>
    </source>
</evidence>
<dbReference type="InterPro" id="IPR036465">
    <property type="entry name" value="vWFA_dom_sf"/>
</dbReference>
<feature type="chain" id="PRO_5026164092" evidence="3">
    <location>
        <begin position="23"/>
        <end position="1194"/>
    </location>
</feature>
<dbReference type="RefSeq" id="WP_168658766.1">
    <property type="nucleotide sequence ID" value="NZ_CP051180.1"/>
</dbReference>
<dbReference type="Gene3D" id="3.40.50.410">
    <property type="entry name" value="von Willebrand factor, type A domain"/>
    <property type="match status" value="1"/>
</dbReference>
<dbReference type="AlphaFoldDB" id="A0A6H1U8Y2"/>
<dbReference type="Proteomes" id="UP000501602">
    <property type="component" value="Chromosome"/>
</dbReference>
<dbReference type="EMBL" id="CP051180">
    <property type="protein sequence ID" value="QIZ75505.1"/>
    <property type="molecule type" value="Genomic_DNA"/>
</dbReference>
<keyword evidence="2" id="KW-0106">Calcium</keyword>
<evidence type="ECO:0000313" key="6">
    <source>
        <dbReference type="Proteomes" id="UP000501602"/>
    </source>
</evidence>